<protein>
    <submittedName>
        <fullName evidence="1">Alpha/beta hydrolase</fullName>
    </submittedName>
</protein>
<dbReference type="EMBL" id="JACSQU010000002">
    <property type="protein sequence ID" value="MBD7941572.1"/>
    <property type="molecule type" value="Genomic_DNA"/>
</dbReference>
<accession>A0ABR8R293</accession>
<dbReference type="Proteomes" id="UP000638918">
    <property type="component" value="Unassembled WGS sequence"/>
</dbReference>
<dbReference type="RefSeq" id="WP_191743977.1">
    <property type="nucleotide sequence ID" value="NZ_JACSQU010000002.1"/>
</dbReference>
<evidence type="ECO:0000313" key="1">
    <source>
        <dbReference type="EMBL" id="MBD7941572.1"/>
    </source>
</evidence>
<dbReference type="SUPFAM" id="SSF53474">
    <property type="entry name" value="alpha/beta-Hydrolases"/>
    <property type="match status" value="1"/>
</dbReference>
<gene>
    <name evidence="1" type="ORF">H9656_09255</name>
</gene>
<keyword evidence="1" id="KW-0378">Hydrolase</keyword>
<dbReference type="Gene3D" id="3.40.50.1820">
    <property type="entry name" value="alpha/beta hydrolase"/>
    <property type="match status" value="1"/>
</dbReference>
<sequence length="374" mass="40779">MFTLEFDERIYSFGKYEALVRVGTTDRLIISLSGVGNVAANQMGFEWRATIRRQSEGATYVIVKDTARSWFNEDDGFSQLVDFIRRLILDQHISDAVAIGLSMGAYGALVLASVLPIDRVIAMSSRACLDERGAFDGRNRSLIQKIAAGPRLSVAGLEKPSTTYVYVFSVDERNDVFHAEIFAANSAGNNTVFLAYHGDHNTGVTMTRSGTLSSTMGTILAGDLSPGTWSKLGFTAVSTDEITAIAAFHRAPRGIDAAGLAEIISHRILPCGAEAMKDLRHLWPHAPVSTGRRIGPNHLRAYLGRGWGGAQATGTWSVGKDHVLQFSIIELSQPTSVRVTLALRALVNNRQERQSILIKQGELIVFEKVVTVED</sequence>
<name>A0ABR8R293_9CAUL</name>
<reference evidence="1 2" key="1">
    <citation type="submission" date="2020-08" db="EMBL/GenBank/DDBJ databases">
        <title>A Genomic Blueprint of the Chicken Gut Microbiome.</title>
        <authorList>
            <person name="Gilroy R."/>
            <person name="Ravi A."/>
            <person name="Getino M."/>
            <person name="Pursley I."/>
            <person name="Horton D.L."/>
            <person name="Alikhan N.-F."/>
            <person name="Baker D."/>
            <person name="Gharbi K."/>
            <person name="Hall N."/>
            <person name="Watson M."/>
            <person name="Adriaenssens E.M."/>
            <person name="Foster-Nyarko E."/>
            <person name="Jarju S."/>
            <person name="Secka A."/>
            <person name="Antonio M."/>
            <person name="Oren A."/>
            <person name="Chaudhuri R."/>
            <person name="La Ragione R.M."/>
            <person name="Hildebrand F."/>
            <person name="Pallen M.J."/>
        </authorList>
    </citation>
    <scope>NUCLEOTIDE SEQUENCE [LARGE SCALE GENOMIC DNA]</scope>
    <source>
        <strain evidence="1 2">Sa3CVA3</strain>
    </source>
</reference>
<organism evidence="1 2">
    <name type="scientific">Brevundimonas guildfordensis</name>
    <dbReference type="NCBI Taxonomy" id="2762241"/>
    <lineage>
        <taxon>Bacteria</taxon>
        <taxon>Pseudomonadati</taxon>
        <taxon>Pseudomonadota</taxon>
        <taxon>Alphaproteobacteria</taxon>
        <taxon>Caulobacterales</taxon>
        <taxon>Caulobacteraceae</taxon>
        <taxon>Brevundimonas</taxon>
    </lineage>
</organism>
<comment type="caution">
    <text evidence="1">The sequence shown here is derived from an EMBL/GenBank/DDBJ whole genome shotgun (WGS) entry which is preliminary data.</text>
</comment>
<dbReference type="InterPro" id="IPR029058">
    <property type="entry name" value="AB_hydrolase_fold"/>
</dbReference>
<keyword evidence="2" id="KW-1185">Reference proteome</keyword>
<evidence type="ECO:0000313" key="2">
    <source>
        <dbReference type="Proteomes" id="UP000638918"/>
    </source>
</evidence>
<dbReference type="GO" id="GO:0016787">
    <property type="term" value="F:hydrolase activity"/>
    <property type="evidence" value="ECO:0007669"/>
    <property type="project" value="UniProtKB-KW"/>
</dbReference>
<proteinExistence type="predicted"/>